<evidence type="ECO:0008006" key="3">
    <source>
        <dbReference type="Google" id="ProtNLM"/>
    </source>
</evidence>
<protein>
    <recommendedName>
        <fullName evidence="3">Tail assembly chaperone E/41/14-like protein</fullName>
    </recommendedName>
</protein>
<dbReference type="InterPro" id="IPR019289">
    <property type="entry name" value="Phage_tail_E/E"/>
</dbReference>
<sequence length="105" mass="11265">MTESRPQTVTVPLSEPVTYDGVTYTELTFRRMKARDTLVGEGETIEVMAGYKMFAALADVPVEVILELDMEDISEIGAKVAPLMGKRAAAALEAAMEKSPSPGAT</sequence>
<dbReference type="AlphaFoldDB" id="A0A918S726"/>
<dbReference type="RefSeq" id="WP_189425946.1">
    <property type="nucleotide sequence ID" value="NZ_BMZE01000002.1"/>
</dbReference>
<dbReference type="Pfam" id="PF10109">
    <property type="entry name" value="Phage_TAC_7"/>
    <property type="match status" value="1"/>
</dbReference>
<comment type="caution">
    <text evidence="1">The sequence shown here is derived from an EMBL/GenBank/DDBJ whole genome shotgun (WGS) entry which is preliminary data.</text>
</comment>
<dbReference type="InterPro" id="IPR029017">
    <property type="entry name" value="Enolase-like_N"/>
</dbReference>
<accession>A0A918S726</accession>
<dbReference type="SUPFAM" id="SSF54826">
    <property type="entry name" value="Enolase N-terminal domain-like"/>
    <property type="match status" value="1"/>
</dbReference>
<organism evidence="1 2">
    <name type="scientific">Devosia pacifica</name>
    <dbReference type="NCBI Taxonomy" id="1335967"/>
    <lineage>
        <taxon>Bacteria</taxon>
        <taxon>Pseudomonadati</taxon>
        <taxon>Pseudomonadota</taxon>
        <taxon>Alphaproteobacteria</taxon>
        <taxon>Hyphomicrobiales</taxon>
        <taxon>Devosiaceae</taxon>
        <taxon>Devosia</taxon>
    </lineage>
</organism>
<dbReference type="InterPro" id="IPR031337">
    <property type="entry name" value="KDPG/KHG_AS_1"/>
</dbReference>
<gene>
    <name evidence="1" type="ORF">GCM10007989_24420</name>
</gene>
<reference evidence="1" key="1">
    <citation type="journal article" date="2014" name="Int. J. Syst. Evol. Microbiol.">
        <title>Complete genome sequence of Corynebacterium casei LMG S-19264T (=DSM 44701T), isolated from a smear-ripened cheese.</title>
        <authorList>
            <consortium name="US DOE Joint Genome Institute (JGI-PGF)"/>
            <person name="Walter F."/>
            <person name="Albersmeier A."/>
            <person name="Kalinowski J."/>
            <person name="Ruckert C."/>
        </authorList>
    </citation>
    <scope>NUCLEOTIDE SEQUENCE</scope>
    <source>
        <strain evidence="1">KCTC 32437</strain>
    </source>
</reference>
<evidence type="ECO:0000313" key="1">
    <source>
        <dbReference type="EMBL" id="GHA27661.1"/>
    </source>
</evidence>
<dbReference type="PROSITE" id="PS00159">
    <property type="entry name" value="ALDOLASE_KDPG_KHG_1"/>
    <property type="match status" value="1"/>
</dbReference>
<evidence type="ECO:0000313" key="2">
    <source>
        <dbReference type="Proteomes" id="UP000646579"/>
    </source>
</evidence>
<reference evidence="1" key="2">
    <citation type="submission" date="2020-09" db="EMBL/GenBank/DDBJ databases">
        <authorList>
            <person name="Sun Q."/>
            <person name="Kim S."/>
        </authorList>
    </citation>
    <scope>NUCLEOTIDE SEQUENCE</scope>
    <source>
        <strain evidence="1">KCTC 32437</strain>
    </source>
</reference>
<keyword evidence="2" id="KW-1185">Reference proteome</keyword>
<proteinExistence type="predicted"/>
<dbReference type="Proteomes" id="UP000646579">
    <property type="component" value="Unassembled WGS sequence"/>
</dbReference>
<dbReference type="EMBL" id="BMZE01000002">
    <property type="protein sequence ID" value="GHA27661.1"/>
    <property type="molecule type" value="Genomic_DNA"/>
</dbReference>
<name>A0A918S726_9HYPH</name>